<feature type="transmembrane region" description="Helical" evidence="2">
    <location>
        <begin position="30"/>
        <end position="51"/>
    </location>
</feature>
<keyword evidence="4" id="KW-1185">Reference proteome</keyword>
<evidence type="ECO:0000313" key="4">
    <source>
        <dbReference type="Proteomes" id="UP001139485"/>
    </source>
</evidence>
<feature type="region of interest" description="Disordered" evidence="1">
    <location>
        <begin position="1"/>
        <end position="29"/>
    </location>
</feature>
<organism evidence="3 4">
    <name type="scientific">Nocardioides bruguierae</name>
    <dbReference type="NCBI Taxonomy" id="2945102"/>
    <lineage>
        <taxon>Bacteria</taxon>
        <taxon>Bacillati</taxon>
        <taxon>Actinomycetota</taxon>
        <taxon>Actinomycetes</taxon>
        <taxon>Propionibacteriales</taxon>
        <taxon>Nocardioidaceae</taxon>
        <taxon>Nocardioides</taxon>
    </lineage>
</organism>
<name>A0A9X2DAJ2_9ACTN</name>
<protein>
    <submittedName>
        <fullName evidence="3">Uncharacterized protein</fullName>
    </submittedName>
</protein>
<sequence>MIALRAHRHRAARRATGGPRPRPDRPADTGSALVITMTVVALVLVLGTTILRVTVNGMQASSASRASAAALDAADAGVAQALAYLRSSGSRSLRCSPDCTTNAWGSSSAPFGDDLPGSAGQSYTAWIEPIAPWPDNDPATYRIHSTGRSGSGVRAVEVDVSLSPIASLPLGLFGREISGGGNYSTTRVSVFSTGCVYRRDKIDVADTIDAAYGIPAAVHSSQVITNANGNNQYCSDAKGSGKNGPIHSWSASNAAGACNEEFPYDQDAYGGPLAGTACASVAAAYPAYYGAQDLDGDGTTDVDGSRIGSEDALRTLFGIGEDPFSADELDDLRAVAQSQGLYWTTNSGWSVPSPSVTPHAVMFFDLSPTNSSSALVNLSQADFDDWGREDTGEVVADSAQCPDQSLLIVIVNGDVRLNSNTNMAASIVLTSRSPYGKVSKNNGTADLIGTLFADAVDLTGTANLSLDECFLANVSPSLLRQGVGRYLEVDR</sequence>
<feature type="compositionally biased region" description="Basic residues" evidence="1">
    <location>
        <begin position="1"/>
        <end position="13"/>
    </location>
</feature>
<evidence type="ECO:0000313" key="3">
    <source>
        <dbReference type="EMBL" id="MCM0622376.1"/>
    </source>
</evidence>
<proteinExistence type="predicted"/>
<keyword evidence="2" id="KW-0812">Transmembrane</keyword>
<dbReference type="EMBL" id="JAMOIL010000033">
    <property type="protein sequence ID" value="MCM0622376.1"/>
    <property type="molecule type" value="Genomic_DNA"/>
</dbReference>
<dbReference type="AlphaFoldDB" id="A0A9X2DAJ2"/>
<evidence type="ECO:0000256" key="2">
    <source>
        <dbReference type="SAM" id="Phobius"/>
    </source>
</evidence>
<accession>A0A9X2DAJ2</accession>
<reference evidence="3" key="1">
    <citation type="submission" date="2022-05" db="EMBL/GenBank/DDBJ databases">
        <authorList>
            <person name="Tuo L."/>
        </authorList>
    </citation>
    <scope>NUCLEOTIDE SEQUENCE</scope>
    <source>
        <strain evidence="3">BSK12Z-4</strain>
    </source>
</reference>
<dbReference type="Proteomes" id="UP001139485">
    <property type="component" value="Unassembled WGS sequence"/>
</dbReference>
<evidence type="ECO:0000256" key="1">
    <source>
        <dbReference type="SAM" id="MobiDB-lite"/>
    </source>
</evidence>
<comment type="caution">
    <text evidence="3">The sequence shown here is derived from an EMBL/GenBank/DDBJ whole genome shotgun (WGS) entry which is preliminary data.</text>
</comment>
<keyword evidence="2" id="KW-0472">Membrane</keyword>
<keyword evidence="2" id="KW-1133">Transmembrane helix</keyword>
<gene>
    <name evidence="3" type="ORF">M8330_18965</name>
</gene>
<dbReference type="RefSeq" id="WP_250828595.1">
    <property type="nucleotide sequence ID" value="NZ_JAMOIL010000033.1"/>
</dbReference>